<dbReference type="AlphaFoldDB" id="A0A4V3AUM0"/>
<dbReference type="Pfam" id="PF22659">
    <property type="entry name" value="YycE-like_C"/>
    <property type="match status" value="1"/>
</dbReference>
<name>A0A4V3AUM0_9BACI</name>
<dbReference type="InterPro" id="IPR058998">
    <property type="entry name" value="YycE-like_N"/>
</dbReference>
<protein>
    <submittedName>
        <fullName evidence="3">VOC family protein</fullName>
    </submittedName>
</protein>
<evidence type="ECO:0000259" key="1">
    <source>
        <dbReference type="PROSITE" id="PS51819"/>
    </source>
</evidence>
<dbReference type="Proteomes" id="UP001178888">
    <property type="component" value="Unassembled WGS sequence"/>
</dbReference>
<dbReference type="PROSITE" id="PS51819">
    <property type="entry name" value="VOC"/>
    <property type="match status" value="1"/>
</dbReference>
<dbReference type="InterPro" id="IPR029068">
    <property type="entry name" value="Glyas_Bleomycin-R_OHBP_Dase"/>
</dbReference>
<dbReference type="SUPFAM" id="SSF54593">
    <property type="entry name" value="Glyoxalase/Bleomycin resistance protein/Dihydroxybiphenyl dioxygenase"/>
    <property type="match status" value="1"/>
</dbReference>
<dbReference type="EMBL" id="SMYO01000001">
    <property type="protein sequence ID" value="TDK65185.1"/>
    <property type="molecule type" value="Genomic_DNA"/>
</dbReference>
<dbReference type="Pfam" id="PF22658">
    <property type="entry name" value="YycE-like_N"/>
    <property type="match status" value="1"/>
</dbReference>
<reference evidence="2" key="2">
    <citation type="submission" date="2023-08" db="EMBL/GenBank/DDBJ databases">
        <title>Nitrogen cycling bacteria in agricultural field soils.</title>
        <authorList>
            <person name="Jang J."/>
        </authorList>
    </citation>
    <scope>NUCLEOTIDE SEQUENCE</scope>
    <source>
        <strain evidence="2">PS3-36</strain>
    </source>
</reference>
<dbReference type="InterPro" id="IPR058997">
    <property type="entry name" value="YycE-like_C"/>
</dbReference>
<organism evidence="3 4">
    <name type="scientific">Bacillus salipaludis</name>
    <dbReference type="NCBI Taxonomy" id="2547811"/>
    <lineage>
        <taxon>Bacteria</taxon>
        <taxon>Bacillati</taxon>
        <taxon>Bacillota</taxon>
        <taxon>Bacilli</taxon>
        <taxon>Bacillales</taxon>
        <taxon>Bacillaceae</taxon>
        <taxon>Bacillus</taxon>
    </lineage>
</organism>
<feature type="domain" description="VOC" evidence="1">
    <location>
        <begin position="1"/>
        <end position="119"/>
    </location>
</feature>
<dbReference type="Proteomes" id="UP000295132">
    <property type="component" value="Unassembled WGS sequence"/>
</dbReference>
<dbReference type="CDD" id="cd06587">
    <property type="entry name" value="VOC"/>
    <property type="match status" value="1"/>
</dbReference>
<comment type="caution">
    <text evidence="3">The sequence shown here is derived from an EMBL/GenBank/DDBJ whole genome shotgun (WGS) entry which is preliminary data.</text>
</comment>
<dbReference type="Gene3D" id="3.10.180.10">
    <property type="entry name" value="2,3-Dihydroxybiphenyl 1,2-Dioxygenase, domain 1"/>
    <property type="match status" value="1"/>
</dbReference>
<keyword evidence="5" id="KW-1185">Reference proteome</keyword>
<reference evidence="3 4" key="1">
    <citation type="submission" date="2019-03" db="EMBL/GenBank/DDBJ databases">
        <title>Bacillus niacini sp. nov. a Nicotinate-Metabolizing Mesophile Isolated from Soil.</title>
        <authorList>
            <person name="Zhang G."/>
        </authorList>
    </citation>
    <scope>NUCLEOTIDE SEQUENCE [LARGE SCALE GENOMIC DNA]</scope>
    <source>
        <strain evidence="3 4">WN066</strain>
    </source>
</reference>
<sequence length="122" mass="14043">MARPTNQIDKIIEFYRNGIGLEQIGEFRGHEGYDGVMFGLPNNSYHLEFTQSEEKVELPIPTKEHLLVFYLPNQFELERMIHRLSAMGYGEVTPENPYWGRGGVTIEDPDGWRIVLMNSVGI</sequence>
<proteinExistence type="predicted"/>
<evidence type="ECO:0000313" key="5">
    <source>
        <dbReference type="Proteomes" id="UP001178888"/>
    </source>
</evidence>
<evidence type="ECO:0000313" key="2">
    <source>
        <dbReference type="EMBL" id="MDQ6597007.1"/>
    </source>
</evidence>
<dbReference type="RefSeq" id="WP_133332762.1">
    <property type="nucleotide sequence ID" value="NZ_JAVGVR010000001.1"/>
</dbReference>
<dbReference type="InterPro" id="IPR037523">
    <property type="entry name" value="VOC_core"/>
</dbReference>
<evidence type="ECO:0000313" key="4">
    <source>
        <dbReference type="Proteomes" id="UP000295132"/>
    </source>
</evidence>
<gene>
    <name evidence="3" type="ORF">E2K98_00635</name>
    <name evidence="2" type="ORF">RCG21_11685</name>
</gene>
<accession>A0A4V3AUM0</accession>
<evidence type="ECO:0000313" key="3">
    <source>
        <dbReference type="EMBL" id="TDK65185.1"/>
    </source>
</evidence>
<dbReference type="EMBL" id="JAVGVR010000001">
    <property type="protein sequence ID" value="MDQ6597007.1"/>
    <property type="molecule type" value="Genomic_DNA"/>
</dbReference>